<evidence type="ECO:0000313" key="2">
    <source>
        <dbReference type="EMBL" id="GAB1252294.1"/>
    </source>
</evidence>
<keyword evidence="3" id="KW-1185">Reference proteome</keyword>
<comment type="caution">
    <text evidence="2">The sequence shown here is derived from an EMBL/GenBank/DDBJ whole genome shotgun (WGS) entry which is preliminary data.</text>
</comment>
<dbReference type="PROSITE" id="PS51841">
    <property type="entry name" value="LTD"/>
    <property type="match status" value="1"/>
</dbReference>
<name>A0ABQ0E3I1_9PORP</name>
<feature type="domain" description="LTD" evidence="1">
    <location>
        <begin position="339"/>
        <end position="440"/>
    </location>
</feature>
<dbReference type="InterPro" id="IPR001322">
    <property type="entry name" value="Lamin_tail_dom"/>
</dbReference>
<accession>A0ABQ0E3I1</accession>
<evidence type="ECO:0000313" key="3">
    <source>
        <dbReference type="Proteomes" id="UP001628220"/>
    </source>
</evidence>
<organism evidence="2 3">
    <name type="scientific">Porphyromonas miyakawae</name>
    <dbReference type="NCBI Taxonomy" id="3137470"/>
    <lineage>
        <taxon>Bacteria</taxon>
        <taxon>Pseudomonadati</taxon>
        <taxon>Bacteroidota</taxon>
        <taxon>Bacteroidia</taxon>
        <taxon>Bacteroidales</taxon>
        <taxon>Porphyromonadaceae</taxon>
        <taxon>Porphyromonas</taxon>
    </lineage>
</organism>
<dbReference type="EMBL" id="BAAFSF010000004">
    <property type="protein sequence ID" value="GAB1252294.1"/>
    <property type="molecule type" value="Genomic_DNA"/>
</dbReference>
<gene>
    <name evidence="2" type="ORF">Tsumi_14000</name>
</gene>
<reference evidence="2 3" key="1">
    <citation type="journal article" date="2025" name="Int. J. Syst. Evol. Microbiol.">
        <title>Desulfovibrio falkowii sp. nov., Porphyromonas miyakawae sp. nov., Mediterraneibacter flintii sp. nov. and Owariibacterium komagatae gen. nov., sp. nov., isolated from human faeces.</title>
        <authorList>
            <person name="Hamaguchi T."/>
            <person name="Ohara M."/>
            <person name="Hisatomi A."/>
            <person name="Sekiguchi K."/>
            <person name="Takeda J.I."/>
            <person name="Ueyama J."/>
            <person name="Ito M."/>
            <person name="Nishiwaki H."/>
            <person name="Ogi T."/>
            <person name="Hirayama M."/>
            <person name="Ohkuma M."/>
            <person name="Sakamoto M."/>
            <person name="Ohno K."/>
        </authorList>
    </citation>
    <scope>NUCLEOTIDE SEQUENCE [LARGE SCALE GENOMIC DNA]</scope>
    <source>
        <strain evidence="2 3">13CB11C</strain>
    </source>
</reference>
<sequence>MLGAYIGCMIMLLLSAGALKADEWKVRFADSTKLHTPPWRGSLSSFSLTEEGLTLQIANPKRSYNRAFLSTILKETPNCSWGGSISFDFLPSVQNRIVLLLYPYRAIRNSAGNEEKDWVALEVGASNPPLLVTLTAEEMPEGYYRIGTTTSLLGDGLSYPYTSNMNRIDWRINKDATGHWQLYLNTYNDLKNEFRLIGEASLPQSAYSSKRKAFTTALAFVCSKTNAADRLSIHELSFADEPLTPNISSTQESIIADMKLSEHAISLLCRETPDISKASFEITPPKEVLPGTVQKKSIELALKAPLGKGIYTLSITGVRYPDGALSPDEEIIFQVEDNGSSHTTERASTSLRLSEVMPRPIPSSAEYIELYNSGTERVDLNEYGFALRSEGRLGKIVPIKTSHRLLEANAYRAVTPWAEALILTHHITAEEIAESRTFPSLPNTNGQIALVRLSDTLIIEEMTYTATQITIEDRKEGIALERSCFDCESLLPANWHAAAASVGYATPGKANSNGNPPGMANDEEQNLLSPLYIALQMLNSLKEEHCKLQMTFYSLRGQRIGIWTHEQCSAWAEATARGESTAVPIPTIFNCSVVVAEIQKGDSNKPEHFNFVYLH</sequence>
<dbReference type="Proteomes" id="UP001628220">
    <property type="component" value="Unassembled WGS sequence"/>
</dbReference>
<evidence type="ECO:0000259" key="1">
    <source>
        <dbReference type="PROSITE" id="PS51841"/>
    </source>
</evidence>
<proteinExistence type="predicted"/>
<protein>
    <recommendedName>
        <fullName evidence="1">LTD domain-containing protein</fullName>
    </recommendedName>
</protein>